<dbReference type="SMART" id="SM00268">
    <property type="entry name" value="ACTIN"/>
    <property type="match status" value="1"/>
</dbReference>
<evidence type="ECO:0000256" key="3">
    <source>
        <dbReference type="SAM" id="Coils"/>
    </source>
</evidence>
<dbReference type="GO" id="GO:0003743">
    <property type="term" value="F:translation initiation factor activity"/>
    <property type="evidence" value="ECO:0007669"/>
    <property type="project" value="UniProtKB-KW"/>
</dbReference>
<accession>A0A1V9ZVZ8</accession>
<feature type="non-terminal residue" evidence="5">
    <location>
        <position position="1"/>
    </location>
</feature>
<feature type="coiled-coil region" evidence="3">
    <location>
        <begin position="636"/>
        <end position="684"/>
    </location>
</feature>
<comment type="similarity">
    <text evidence="2">Belongs to the actin family.</text>
</comment>
<keyword evidence="6" id="KW-1185">Reference proteome</keyword>
<evidence type="ECO:0000256" key="1">
    <source>
        <dbReference type="ARBA" id="ARBA00049360"/>
    </source>
</evidence>
<proteinExistence type="inferred from homology"/>
<name>A0A1V9ZVZ8_9STRA</name>
<gene>
    <name evidence="5" type="ORF">THRCLA_05470</name>
</gene>
<organism evidence="5 6">
    <name type="scientific">Thraustotheca clavata</name>
    <dbReference type="NCBI Taxonomy" id="74557"/>
    <lineage>
        <taxon>Eukaryota</taxon>
        <taxon>Sar</taxon>
        <taxon>Stramenopiles</taxon>
        <taxon>Oomycota</taxon>
        <taxon>Saprolegniomycetes</taxon>
        <taxon>Saprolegniales</taxon>
        <taxon>Achlyaceae</taxon>
        <taxon>Thraustotheca</taxon>
    </lineage>
</organism>
<dbReference type="OrthoDB" id="308861at2759"/>
<feature type="non-terminal residue" evidence="5">
    <location>
        <position position="1507"/>
    </location>
</feature>
<evidence type="ECO:0000313" key="6">
    <source>
        <dbReference type="Proteomes" id="UP000243217"/>
    </source>
</evidence>
<feature type="region of interest" description="Disordered" evidence="4">
    <location>
        <begin position="218"/>
        <end position="251"/>
    </location>
</feature>
<protein>
    <submittedName>
        <fullName evidence="5">Transcription initiation factor TFIID subunit</fullName>
    </submittedName>
</protein>
<keyword evidence="5" id="KW-0396">Initiation factor</keyword>
<dbReference type="EMBL" id="JNBS01001240">
    <property type="protein sequence ID" value="OQS02131.1"/>
    <property type="molecule type" value="Genomic_DNA"/>
</dbReference>
<feature type="coiled-coil region" evidence="3">
    <location>
        <begin position="742"/>
        <end position="804"/>
    </location>
</feature>
<dbReference type="PANTHER" id="PTHR11937">
    <property type="entry name" value="ACTIN"/>
    <property type="match status" value="1"/>
</dbReference>
<dbReference type="Proteomes" id="UP000243217">
    <property type="component" value="Unassembled WGS sequence"/>
</dbReference>
<evidence type="ECO:0000313" key="5">
    <source>
        <dbReference type="EMBL" id="OQS02131.1"/>
    </source>
</evidence>
<evidence type="ECO:0000256" key="2">
    <source>
        <dbReference type="RuleBase" id="RU000487"/>
    </source>
</evidence>
<comment type="catalytic activity">
    <reaction evidence="1">
        <text>ATP + H2O = ADP + phosphate + H(+)</text>
        <dbReference type="Rhea" id="RHEA:13065"/>
        <dbReference type="ChEBI" id="CHEBI:15377"/>
        <dbReference type="ChEBI" id="CHEBI:15378"/>
        <dbReference type="ChEBI" id="CHEBI:30616"/>
        <dbReference type="ChEBI" id="CHEBI:43474"/>
        <dbReference type="ChEBI" id="CHEBI:456216"/>
    </reaction>
</comment>
<dbReference type="InterPro" id="IPR043129">
    <property type="entry name" value="ATPase_NBD"/>
</dbReference>
<sequence length="1507" mass="170843">LHDNIVPYHKYVSSKYPAVVRKAAIESILRLFFAEDPLPPRDESNKKTRLYGPVAAITYALRLIEVDESPSIRRFAAQVCLNCIRGFPPSAASQVLATWDHAYTLNIMHTIQMDDPGAFIRKSPTKESIATMFSPPSLAPLREDSQAARTAAELMWSIMNTTASTDQLLRTALSILYRKIWGDTTPICLAHMVQDKPMNWAGGYESLRRLIEEEKRVSIQSGKQGYRPSEESKKRPPSGSPPLPGMSGGTFEQLKGKKLKLKLGETIVKPSTLLTRFKMDDRSETLVQQLQERNSQLAEQIASKNAQSNELHKCITALNKELRLTVDQLNQFKQANAEKDHEIITLRAHVDDLYQVQLQLRSESLQYKVELKKRPSQTVSEISAIDSPMKNEMASGIGETLDCLQREMAALEAHVESKEPSLNMMNLMEQWYQLLNPANEEITNNEDKIQIITKSLEQLLEKSASTNELQQALELSEKQCSEYCHELRLLEMQSELQSCYWISDSFVDDEKIKLLQDQLHELATKNEILSKSAVASAAKCKLWETQYNAIQIELEKVGERWESAQSAMDEEREAMETKLFNTCVHVEQLESLLSDFQSSEEVELIDQFTQCDLLPNEFTSPIKATSQWISVIDAMQANHEVEMEVLRNDITIVERELSEKDAEIEQLNNTLENTNAALGELHIRQDLISQPSEDWVNFAETTGGRLISLVCDDFVFVNSSCQTDTISSIDQVGNPHELNTKLEQHGKELKDYKDQFQAAAKRERQLQCELLTMKEELIAAENAIAAKNQELVQLLVDLESYKQKLKHLNDCNLTAYEKVHDLNQMEKEDIAMQLIKAKNRVTKISKDFDALQSKLNLQSLAYNALDSQHRQLLLNYDEKIQHNHELAMEVEDFLGQLYRGHFNNDMGTTQLEHKATNTDNLNDDKVIDLDNVEIVINNVGIGIYRSQVNELLLLADEDRRSQLQAATEIWCMEKLLLEQKYNSEKAQLQQSLEDTKQSHLTQCDTFQQLVSRQEQCIQSMKEEKLVLSRHFESKVNELSDIVGPAKLLDGDALGTKLGQYHTLVSKLLMRYQECNDHLLHCQTNQDSPEVDTTNILHDANNKTTQNAECQVDLPFKLPKKLVEMGIQTLFNVTESFDEFIVLEKELANKDELSTFVPKFNAIVSKLDLFKQDNDQTIVQILISVLESTKKVLDSKLLPCKEKSLEISCWDATESILNKAFGTHVEPQGCVIIIIGAFEIQAGIVRKQEQSIPDLRIPTSAINPSGQPLYEHGVLVNFKVYEQVLHQIFELLHIQPAMYKLILLHKPSISPLEKERLVTIALESCCVPSVNLTTHAQAALLSNKIHTALGIDFGVDTIFIVPIYEDMVLDHAVVKLDISTTIEWHKQSNEKHHFDHLLHPNGSNYLMNGILKSLALCDQDIHASLLQDVVLTGGCAHDATLSHHMSIELHELISAIDTIPSSTIPHVHIVANIYHGANLHANIVSSFKWISFPDYQIEGPPIVHTRCF</sequence>
<dbReference type="SUPFAM" id="SSF53067">
    <property type="entry name" value="Actin-like ATPase domain"/>
    <property type="match status" value="2"/>
</dbReference>
<comment type="caution">
    <text evidence="5">The sequence shown here is derived from an EMBL/GenBank/DDBJ whole genome shotgun (WGS) entry which is preliminary data.</text>
</comment>
<evidence type="ECO:0000256" key="4">
    <source>
        <dbReference type="SAM" id="MobiDB-lite"/>
    </source>
</evidence>
<dbReference type="Gene3D" id="3.30.420.40">
    <property type="match status" value="2"/>
</dbReference>
<keyword evidence="5" id="KW-0648">Protein biosynthesis</keyword>
<dbReference type="InterPro" id="IPR004000">
    <property type="entry name" value="Actin"/>
</dbReference>
<dbReference type="STRING" id="74557.A0A1V9ZVZ8"/>
<dbReference type="Pfam" id="PF00022">
    <property type="entry name" value="Actin"/>
    <property type="match status" value="1"/>
</dbReference>
<keyword evidence="3" id="KW-0175">Coiled coil</keyword>
<reference evidence="5 6" key="1">
    <citation type="journal article" date="2014" name="Genome Biol. Evol.">
        <title>The secreted proteins of Achlya hypogyna and Thraustotheca clavata identify the ancestral oomycete secretome and reveal gene acquisitions by horizontal gene transfer.</title>
        <authorList>
            <person name="Misner I."/>
            <person name="Blouin N."/>
            <person name="Leonard G."/>
            <person name="Richards T.A."/>
            <person name="Lane C.E."/>
        </authorList>
    </citation>
    <scope>NUCLEOTIDE SEQUENCE [LARGE SCALE GENOMIC DNA]</scope>
    <source>
        <strain evidence="5 6">ATCC 34112</strain>
    </source>
</reference>